<dbReference type="GO" id="GO:0005829">
    <property type="term" value="C:cytosol"/>
    <property type="evidence" value="ECO:0007669"/>
    <property type="project" value="TreeGrafter"/>
</dbReference>
<comment type="caution">
    <text evidence="2">The sequence shown here is derived from an EMBL/GenBank/DDBJ whole genome shotgun (WGS) entry which is preliminary data.</text>
</comment>
<sequence>MANPYELLAGLALLREKKRRSRQHHAQELQEWSGFQVHVGDLLCLIPCDQVEEVVTPASVASVRGVPTWVNGVIYCRAQLVTLVDVAGLLLGKERTTTLGRAFVVRGSQEWFGLQAGNFEGVRHIWSDTPVCAAPPALAADWLRFTRQWLLLDDQPVAVLEAFKLVAALESGEMR</sequence>
<dbReference type="InterPro" id="IPR036061">
    <property type="entry name" value="CheW-like_dom_sf"/>
</dbReference>
<dbReference type="InterPro" id="IPR002545">
    <property type="entry name" value="CheW-lke_dom"/>
</dbReference>
<dbReference type="Gene3D" id="2.40.50.180">
    <property type="entry name" value="CheA-289, Domain 4"/>
    <property type="match status" value="1"/>
</dbReference>
<dbReference type="AlphaFoldDB" id="A0A1Y1QRE6"/>
<dbReference type="PROSITE" id="PS50851">
    <property type="entry name" value="CHEW"/>
    <property type="match status" value="1"/>
</dbReference>
<organism evidence="2 3">
    <name type="scientific">Thiothrix lacustris</name>
    <dbReference type="NCBI Taxonomy" id="525917"/>
    <lineage>
        <taxon>Bacteria</taxon>
        <taxon>Pseudomonadati</taxon>
        <taxon>Pseudomonadota</taxon>
        <taxon>Gammaproteobacteria</taxon>
        <taxon>Thiotrichales</taxon>
        <taxon>Thiotrichaceae</taxon>
        <taxon>Thiothrix</taxon>
    </lineage>
</organism>
<dbReference type="EMBL" id="MTEJ01000073">
    <property type="protein sequence ID" value="OQX12090.1"/>
    <property type="molecule type" value="Genomic_DNA"/>
</dbReference>
<proteinExistence type="predicted"/>
<evidence type="ECO:0000313" key="2">
    <source>
        <dbReference type="EMBL" id="OQX12090.1"/>
    </source>
</evidence>
<dbReference type="Pfam" id="PF01584">
    <property type="entry name" value="CheW"/>
    <property type="match status" value="1"/>
</dbReference>
<reference evidence="2 3" key="1">
    <citation type="submission" date="2017-01" db="EMBL/GenBank/DDBJ databases">
        <title>Novel large sulfur bacteria in the metagenomes of groundwater-fed chemosynthetic microbial mats in the Lake Huron basin.</title>
        <authorList>
            <person name="Sharrar A.M."/>
            <person name="Flood B.E."/>
            <person name="Bailey J.V."/>
            <person name="Jones D.S."/>
            <person name="Biddanda B."/>
            <person name="Ruberg S.A."/>
            <person name="Marcus D.N."/>
            <person name="Dick G.J."/>
        </authorList>
    </citation>
    <scope>NUCLEOTIDE SEQUENCE [LARGE SCALE GENOMIC DNA]</scope>
    <source>
        <strain evidence="2">A8</strain>
    </source>
</reference>
<dbReference type="PANTHER" id="PTHR22617:SF43">
    <property type="entry name" value="PROTEIN PILI"/>
    <property type="match status" value="1"/>
</dbReference>
<dbReference type="InterPro" id="IPR039315">
    <property type="entry name" value="CheW"/>
</dbReference>
<dbReference type="Gene3D" id="2.30.30.40">
    <property type="entry name" value="SH3 Domains"/>
    <property type="match status" value="1"/>
</dbReference>
<accession>A0A1Y1QRE6</accession>
<dbReference type="GO" id="GO:0006935">
    <property type="term" value="P:chemotaxis"/>
    <property type="evidence" value="ECO:0007669"/>
    <property type="project" value="InterPro"/>
</dbReference>
<dbReference type="Proteomes" id="UP000192491">
    <property type="component" value="Unassembled WGS sequence"/>
</dbReference>
<name>A0A1Y1QRE6_9GAMM</name>
<evidence type="ECO:0000313" key="3">
    <source>
        <dbReference type="Proteomes" id="UP000192491"/>
    </source>
</evidence>
<feature type="domain" description="CheW-like" evidence="1">
    <location>
        <begin position="31"/>
        <end position="171"/>
    </location>
</feature>
<protein>
    <recommendedName>
        <fullName evidence="1">CheW-like domain-containing protein</fullName>
    </recommendedName>
</protein>
<dbReference type="GO" id="GO:0007165">
    <property type="term" value="P:signal transduction"/>
    <property type="evidence" value="ECO:0007669"/>
    <property type="project" value="InterPro"/>
</dbReference>
<gene>
    <name evidence="2" type="ORF">BWK73_15855</name>
</gene>
<dbReference type="PANTHER" id="PTHR22617">
    <property type="entry name" value="CHEMOTAXIS SENSOR HISTIDINE KINASE-RELATED"/>
    <property type="match status" value="1"/>
</dbReference>
<dbReference type="SUPFAM" id="SSF50341">
    <property type="entry name" value="CheW-like"/>
    <property type="match status" value="1"/>
</dbReference>
<evidence type="ECO:0000259" key="1">
    <source>
        <dbReference type="PROSITE" id="PS50851"/>
    </source>
</evidence>
<dbReference type="SMART" id="SM00260">
    <property type="entry name" value="CheW"/>
    <property type="match status" value="1"/>
</dbReference>